<dbReference type="NCBIfam" id="TIGR01747">
    <property type="entry name" value="diampropi_NH3ly"/>
    <property type="match status" value="1"/>
</dbReference>
<feature type="domain" description="Tryptophan synthase beta chain-like PALP" evidence="1">
    <location>
        <begin position="39"/>
        <end position="355"/>
    </location>
</feature>
<dbReference type="Gene3D" id="3.40.50.1100">
    <property type="match status" value="2"/>
</dbReference>
<evidence type="ECO:0000313" key="2">
    <source>
        <dbReference type="EMBL" id="SUZ72586.1"/>
    </source>
</evidence>
<dbReference type="InterPro" id="IPR010081">
    <property type="entry name" value="DiNH2opropionate_NH3_lyase"/>
</dbReference>
<dbReference type="InterPro" id="IPR036052">
    <property type="entry name" value="TrpB-like_PALP_sf"/>
</dbReference>
<dbReference type="SUPFAM" id="SSF53686">
    <property type="entry name" value="Tryptophan synthase beta subunit-like PLP-dependent enzymes"/>
    <property type="match status" value="1"/>
</dbReference>
<dbReference type="AlphaFoldDB" id="A0A381PZV7"/>
<dbReference type="Pfam" id="PF00291">
    <property type="entry name" value="PALP"/>
    <property type="match status" value="1"/>
</dbReference>
<dbReference type="PANTHER" id="PTHR42937">
    <property type="match status" value="1"/>
</dbReference>
<reference evidence="2" key="1">
    <citation type="submission" date="2018-05" db="EMBL/GenBank/DDBJ databases">
        <authorList>
            <person name="Lanie J.A."/>
            <person name="Ng W.-L."/>
            <person name="Kazmierczak K.M."/>
            <person name="Andrzejewski T.M."/>
            <person name="Davidsen T.M."/>
            <person name="Wayne K.J."/>
            <person name="Tettelin H."/>
            <person name="Glass J.I."/>
            <person name="Rusch D."/>
            <person name="Podicherti R."/>
            <person name="Tsui H.-C.T."/>
            <person name="Winkler M.E."/>
        </authorList>
    </citation>
    <scope>NUCLEOTIDE SEQUENCE</scope>
</reference>
<dbReference type="NCBIfam" id="NF006058">
    <property type="entry name" value="PRK08206.1"/>
    <property type="match status" value="1"/>
</dbReference>
<dbReference type="PANTHER" id="PTHR42937:SF1">
    <property type="entry name" value="DIAMINOPROPIONATE AMMONIA-LYASE"/>
    <property type="match status" value="1"/>
</dbReference>
<dbReference type="EMBL" id="UINC01001151">
    <property type="protein sequence ID" value="SUZ72586.1"/>
    <property type="molecule type" value="Genomic_DNA"/>
</dbReference>
<organism evidence="2">
    <name type="scientific">marine metagenome</name>
    <dbReference type="NCBI Taxonomy" id="408172"/>
    <lineage>
        <taxon>unclassified sequences</taxon>
        <taxon>metagenomes</taxon>
        <taxon>ecological metagenomes</taxon>
    </lineage>
</organism>
<dbReference type="InterPro" id="IPR001926">
    <property type="entry name" value="TrpB-like_PALP"/>
</dbReference>
<accession>A0A381PZV7</accession>
<dbReference type="GO" id="GO:0008838">
    <property type="term" value="F:diaminopropionate ammonia-lyase activity"/>
    <property type="evidence" value="ECO:0007669"/>
    <property type="project" value="InterPro"/>
</dbReference>
<protein>
    <recommendedName>
        <fullName evidence="1">Tryptophan synthase beta chain-like PALP domain-containing protein</fullName>
    </recommendedName>
</protein>
<name>A0A381PZV7_9ZZZZ</name>
<gene>
    <name evidence="2" type="ORF">METZ01_LOCUS25440</name>
</gene>
<dbReference type="GO" id="GO:0030170">
    <property type="term" value="F:pyridoxal phosphate binding"/>
    <property type="evidence" value="ECO:0007669"/>
    <property type="project" value="InterPro"/>
</dbReference>
<evidence type="ECO:0000259" key="1">
    <source>
        <dbReference type="Pfam" id="PF00291"/>
    </source>
</evidence>
<sequence>MTSSRYFSNPGNRRTTTRPVVINPEEFDRVATFYRRQPQNDPTPLYRLPGLASVTGLGEIWLKDESQRFDLPAFKILGVLYAFERIFEAQPKNSKLVVACASAGNHGRAVARAARMHGLSAKIYLPVSVAPARIDAIVSEGAEVVVTDQGYEGSIRLVNTEAKRKGWQVVSDTAWGGYETIPRWIMAGYSWLMEEASLQWASNKPPDAVFVQAGVGGLACAVLTWLDWKYGSERPYVIACEPSAAPCLLESARAGQPVAVADRDTMMACLRCAEISPVVWPVIENGFDAFVAVDDKCVADTIRQLAYPNAGDPTVVAGACGACGLAALLAVMNDPSLRSVRETAKIGPDSRVLVINSEGATDPEIYRSIVN</sequence>
<proteinExistence type="predicted"/>